<reference evidence="2" key="1">
    <citation type="submission" date="2021-03" db="EMBL/GenBank/DDBJ databases">
        <title>Agromyces archimandritus sp. nov., isolated from the cockroach Archimandrita tessellata.</title>
        <authorList>
            <person name="Guzman J."/>
            <person name="Ortuzar M."/>
            <person name="Poehlein A."/>
            <person name="Daniel R."/>
            <person name="Trujillo M."/>
            <person name="Vilcinskas A."/>
        </authorList>
    </citation>
    <scope>NUCLEOTIDE SEQUENCE</scope>
    <source>
        <strain evidence="2">G127AT</strain>
    </source>
</reference>
<evidence type="ECO:0000313" key="2">
    <source>
        <dbReference type="EMBL" id="QTX04201.1"/>
    </source>
</evidence>
<evidence type="ECO:0000259" key="1">
    <source>
        <dbReference type="Pfam" id="PF13340"/>
    </source>
</evidence>
<accession>A0A975FND7</accession>
<dbReference type="PANTHER" id="PTHR46637:SF1">
    <property type="entry name" value="BLL5188 PROTEIN"/>
    <property type="match status" value="1"/>
</dbReference>
<sequence length="257" mass="28633">MFEAGRKRWSSEGLYQPYDAFAAGEPCRACHRALRDVEGMAEEPPILDAVSDNDAFRSAHTACGFGFWRIQDCSTDHCHRCCPPPPLSPRQIDVLRELLSPASSGPLFSWYVELTCEHAAFVTTGRADEPPHTARCAECDTTRGVIVAARSSNQRAGNPSPGAAENAEATSPRFRPLIDEQWQRVARILQPADPGNRGRPSADARTVVNAIRYRAHYGIPWRELPPSFGSWQTVARRYRQLAADGRWEQITRMLGET</sequence>
<protein>
    <submittedName>
        <fullName evidence="2">Transposase</fullName>
    </submittedName>
</protein>
<dbReference type="AlphaFoldDB" id="A0A975FND7"/>
<dbReference type="EMBL" id="CP071696">
    <property type="protein sequence ID" value="QTX04201.1"/>
    <property type="molecule type" value="Genomic_DNA"/>
</dbReference>
<feature type="domain" description="Insertion element IS402-like" evidence="1">
    <location>
        <begin position="178"/>
        <end position="250"/>
    </location>
</feature>
<dbReference type="PANTHER" id="PTHR46637">
    <property type="entry name" value="TIS1421-TRANSPOSASE PROTEIN A"/>
    <property type="match status" value="1"/>
</dbReference>
<dbReference type="InterPro" id="IPR052909">
    <property type="entry name" value="Transposase_6_like"/>
</dbReference>
<dbReference type="RefSeq" id="WP_210897562.1">
    <property type="nucleotide sequence ID" value="NZ_CP071696.1"/>
</dbReference>
<dbReference type="Pfam" id="PF13340">
    <property type="entry name" value="DUF4096"/>
    <property type="match status" value="1"/>
</dbReference>
<name>A0A975FND7_9MICO</name>
<evidence type="ECO:0000313" key="3">
    <source>
        <dbReference type="Proteomes" id="UP000671914"/>
    </source>
</evidence>
<dbReference type="KEGG" id="aarc:G127AT_13050"/>
<proteinExistence type="predicted"/>
<gene>
    <name evidence="2" type="ORF">G127AT_13050</name>
</gene>
<organism evidence="2 3">
    <name type="scientific">Agromyces archimandritae</name>
    <dbReference type="NCBI Taxonomy" id="2781962"/>
    <lineage>
        <taxon>Bacteria</taxon>
        <taxon>Bacillati</taxon>
        <taxon>Actinomycetota</taxon>
        <taxon>Actinomycetes</taxon>
        <taxon>Micrococcales</taxon>
        <taxon>Microbacteriaceae</taxon>
        <taxon>Agromyces</taxon>
    </lineage>
</organism>
<dbReference type="InterPro" id="IPR025161">
    <property type="entry name" value="IS402-like_dom"/>
</dbReference>
<dbReference type="Proteomes" id="UP000671914">
    <property type="component" value="Chromosome"/>
</dbReference>
<keyword evidence="3" id="KW-1185">Reference proteome</keyword>